<sequence length="611" mass="68828">MPAKDIGELRRSAVIGTFGPGAVVDFRTEEAAVSAVISSLEEWDRNFKPAGMLNPQTVFEVRLQKKLNVKGFRLPPVRDPLNKQDKERSLVAVRFPRWLQCPGCDRIGDVNQWNGDPGEAACWCTECSRKRSAALGKQYVVPVRFITACEHGHLDDFPWHFWVQHREECNNRNGFLRLRSEEPGLSGIFVSCDECKARRSLDGVFSTRQRILPACRGKRPWLADGDETCGAPDSIRTMQRGASNLYFPVIESALSIPPWSDRLQEAMGVMWDIVATSPFEQRANTIRLLETHLSDVLTELDLTPEQLSIEVEQRLQAHNAIELDDLRREEYRQLNVAVATSGPDREFEVRPRQVPDEIRKWISRVVKAVRLREVRAMTGFTRIHPAGDTAAPNIARLSLAPLSWLPAIEVRGEGIFLAFDEERLQKWEKLDSVRARAGLLNERFLQEWRGRQEAETPPPLIVTPRFLLLHTFAHSVMRQLTLDCGYSSTALRERLYIETGEYEMAGVLIYTATGDDDGTLGGLQRQGDSERIGRTVIAAVQAQAWCSSDPLCIDSRLTNPEAMSHAACHACVLAPETACEHFNRFLDRAMLVGLPDEPSVGFFCDLVTRSA</sequence>
<accession>A0A4Q2U1F2</accession>
<comment type="caution">
    <text evidence="2">The sequence shown here is derived from an EMBL/GenBank/DDBJ whole genome shotgun (WGS) entry which is preliminary data.</text>
</comment>
<evidence type="ECO:0000259" key="1">
    <source>
        <dbReference type="Pfam" id="PF09369"/>
    </source>
</evidence>
<dbReference type="NCBIfam" id="NF038324">
    <property type="entry name" value="DrmB_fam"/>
    <property type="match status" value="1"/>
</dbReference>
<name>A0A4Q2U1F2_9HYPH</name>
<organism evidence="2 3">
    <name type="scientific">Lichenibacterium minor</name>
    <dbReference type="NCBI Taxonomy" id="2316528"/>
    <lineage>
        <taxon>Bacteria</taxon>
        <taxon>Pseudomonadati</taxon>
        <taxon>Pseudomonadota</taxon>
        <taxon>Alphaproteobacteria</taxon>
        <taxon>Hyphomicrobiales</taxon>
        <taxon>Lichenihabitantaceae</taxon>
        <taxon>Lichenibacterium</taxon>
    </lineage>
</organism>
<reference evidence="2 3" key="1">
    <citation type="submission" date="2018-12" db="EMBL/GenBank/DDBJ databases">
        <authorList>
            <person name="Grouzdev D.S."/>
            <person name="Krutkina M.S."/>
        </authorList>
    </citation>
    <scope>NUCLEOTIDE SEQUENCE [LARGE SCALE GENOMIC DNA]</scope>
    <source>
        <strain evidence="2 3">RmlP026</strain>
    </source>
</reference>
<dbReference type="InterPro" id="IPR018973">
    <property type="entry name" value="MZB"/>
</dbReference>
<dbReference type="InterPro" id="IPR047721">
    <property type="entry name" value="DrmB"/>
</dbReference>
<feature type="domain" description="MrfA-like Zn-binding" evidence="1">
    <location>
        <begin position="472"/>
        <end position="572"/>
    </location>
</feature>
<dbReference type="AlphaFoldDB" id="A0A4Q2U1F2"/>
<gene>
    <name evidence="2" type="ORF">D3273_19685</name>
</gene>
<evidence type="ECO:0000313" key="3">
    <source>
        <dbReference type="Proteomes" id="UP000290759"/>
    </source>
</evidence>
<evidence type="ECO:0000313" key="2">
    <source>
        <dbReference type="EMBL" id="RYC30289.1"/>
    </source>
</evidence>
<keyword evidence="3" id="KW-1185">Reference proteome</keyword>
<dbReference type="OrthoDB" id="9134227at2"/>
<dbReference type="EMBL" id="QYBB01000028">
    <property type="protein sequence ID" value="RYC30289.1"/>
    <property type="molecule type" value="Genomic_DNA"/>
</dbReference>
<proteinExistence type="predicted"/>
<dbReference type="Proteomes" id="UP000290759">
    <property type="component" value="Unassembled WGS sequence"/>
</dbReference>
<dbReference type="Pfam" id="PF09369">
    <property type="entry name" value="MZB"/>
    <property type="match status" value="1"/>
</dbReference>
<dbReference type="RefSeq" id="WP_129228598.1">
    <property type="nucleotide sequence ID" value="NZ_QYBB01000028.1"/>
</dbReference>
<protein>
    <submittedName>
        <fullName evidence="2">DUF1998 domain-containing protein</fullName>
    </submittedName>
</protein>
<reference evidence="2 3" key="2">
    <citation type="submission" date="2019-02" db="EMBL/GenBank/DDBJ databases">
        <title>'Lichenibacterium ramalinii' gen. nov. sp. nov., 'Lichenibacterium minor' gen. nov. sp. nov.</title>
        <authorList>
            <person name="Pankratov T."/>
        </authorList>
    </citation>
    <scope>NUCLEOTIDE SEQUENCE [LARGE SCALE GENOMIC DNA]</scope>
    <source>
        <strain evidence="2 3">RmlP026</strain>
    </source>
</reference>